<reference evidence="2" key="1">
    <citation type="submission" date="2018-05" db="EMBL/GenBank/DDBJ databases">
        <authorList>
            <person name="Lanie J.A."/>
            <person name="Ng W.-L."/>
            <person name="Kazmierczak K.M."/>
            <person name="Andrzejewski T.M."/>
            <person name="Davidsen T.M."/>
            <person name="Wayne K.J."/>
            <person name="Tettelin H."/>
            <person name="Glass J.I."/>
            <person name="Rusch D."/>
            <person name="Podicherti R."/>
            <person name="Tsui H.-C.T."/>
            <person name="Winkler M.E."/>
        </authorList>
    </citation>
    <scope>NUCLEOTIDE SEQUENCE</scope>
</reference>
<feature type="non-terminal residue" evidence="2">
    <location>
        <position position="137"/>
    </location>
</feature>
<feature type="region of interest" description="Disordered" evidence="1">
    <location>
        <begin position="29"/>
        <end position="88"/>
    </location>
</feature>
<protein>
    <recommendedName>
        <fullName evidence="3">Cadherin domain-containing protein</fullName>
    </recommendedName>
</protein>
<feature type="compositionally biased region" description="Acidic residues" evidence="1">
    <location>
        <begin position="29"/>
        <end position="44"/>
    </location>
</feature>
<evidence type="ECO:0000313" key="2">
    <source>
        <dbReference type="EMBL" id="SVE50144.1"/>
    </source>
</evidence>
<organism evidence="2">
    <name type="scientific">marine metagenome</name>
    <dbReference type="NCBI Taxonomy" id="408172"/>
    <lineage>
        <taxon>unclassified sequences</taxon>
        <taxon>metagenomes</taxon>
        <taxon>ecological metagenomes</taxon>
    </lineage>
</organism>
<dbReference type="AlphaFoldDB" id="A0A383E0N5"/>
<proteinExistence type="predicted"/>
<gene>
    <name evidence="2" type="ORF">METZ01_LOCUS502998</name>
</gene>
<evidence type="ECO:0008006" key="3">
    <source>
        <dbReference type="Google" id="ProtNLM"/>
    </source>
</evidence>
<evidence type="ECO:0000256" key="1">
    <source>
        <dbReference type="SAM" id="MobiDB-lite"/>
    </source>
</evidence>
<dbReference type="EMBL" id="UINC01221702">
    <property type="protein sequence ID" value="SVE50144.1"/>
    <property type="molecule type" value="Genomic_DNA"/>
</dbReference>
<sequence>MPIIRFYLLSLIVLLAASFLINGCGDADDSYEGDPIEVLEEEAEEQKKPEEEPPPDSSPTSDSAPPVLKEVTAVASRTNDTSPSYTFSSNEEGLISYGGLCDSNLSIATNGNNFLIFKTKGDGSYADCVIYVTDSES</sequence>
<accession>A0A383E0N5</accession>
<name>A0A383E0N5_9ZZZZ</name>
<feature type="compositionally biased region" description="Polar residues" evidence="1">
    <location>
        <begin position="75"/>
        <end position="88"/>
    </location>
</feature>